<dbReference type="Proteomes" id="UP000441711">
    <property type="component" value="Unassembled WGS sequence"/>
</dbReference>
<reference evidence="5 6" key="2">
    <citation type="journal article" date="2019" name="Nat. Med.">
        <title>A library of human gut bacterial isolates paired with longitudinal multiomics data enables mechanistic microbiome research.</title>
        <authorList>
            <person name="Poyet M."/>
            <person name="Groussin M."/>
            <person name="Gibbons S.M."/>
            <person name="Avila-Pacheco J."/>
            <person name="Jiang X."/>
            <person name="Kearney S.M."/>
            <person name="Perrotta A.R."/>
            <person name="Berdy B."/>
            <person name="Zhao S."/>
            <person name="Lieberman T.D."/>
            <person name="Swanson P.K."/>
            <person name="Smith M."/>
            <person name="Roesemann S."/>
            <person name="Alexander J.E."/>
            <person name="Rich S.A."/>
            <person name="Livny J."/>
            <person name="Vlamakis H."/>
            <person name="Clish C."/>
            <person name="Bullock K."/>
            <person name="Deik A."/>
            <person name="Scott J."/>
            <person name="Pierce K.A."/>
            <person name="Xavier R.J."/>
            <person name="Alm E.J."/>
        </authorList>
    </citation>
    <scope>NUCLEOTIDE SEQUENCE [LARGE SCALE GENOMIC DNA]</scope>
    <source>
        <strain evidence="1 6">BIOML-A36</strain>
        <strain evidence="2 5">BIOML-A37</strain>
    </source>
</reference>
<evidence type="ECO:0000313" key="4">
    <source>
        <dbReference type="Proteomes" id="UP000283684"/>
    </source>
</evidence>
<name>A0A413NR69_BACUN</name>
<evidence type="ECO:0000313" key="5">
    <source>
        <dbReference type="Proteomes" id="UP000438773"/>
    </source>
</evidence>
<dbReference type="AlphaFoldDB" id="A0A413NR69"/>
<evidence type="ECO:0000313" key="6">
    <source>
        <dbReference type="Proteomes" id="UP000441711"/>
    </source>
</evidence>
<dbReference type="EMBL" id="WCUP01000011">
    <property type="protein sequence ID" value="KAB4108188.1"/>
    <property type="molecule type" value="Genomic_DNA"/>
</dbReference>
<evidence type="ECO:0000313" key="1">
    <source>
        <dbReference type="EMBL" id="KAB4108188.1"/>
    </source>
</evidence>
<organism evidence="3 4">
    <name type="scientific">Bacteroides uniformis</name>
    <dbReference type="NCBI Taxonomy" id="820"/>
    <lineage>
        <taxon>Bacteria</taxon>
        <taxon>Pseudomonadati</taxon>
        <taxon>Bacteroidota</taxon>
        <taxon>Bacteroidia</taxon>
        <taxon>Bacteroidales</taxon>
        <taxon>Bacteroidaceae</taxon>
        <taxon>Bacteroides</taxon>
    </lineage>
</organism>
<dbReference type="Proteomes" id="UP000283684">
    <property type="component" value="Unassembled WGS sequence"/>
</dbReference>
<reference evidence="3 4" key="1">
    <citation type="submission" date="2018-08" db="EMBL/GenBank/DDBJ databases">
        <title>A genome reference for cultivated species of the human gut microbiota.</title>
        <authorList>
            <person name="Zou Y."/>
            <person name="Xue W."/>
            <person name="Luo G."/>
        </authorList>
    </citation>
    <scope>NUCLEOTIDE SEQUENCE [LARGE SCALE GENOMIC DNA]</scope>
    <source>
        <strain evidence="3 4">AM50-4</strain>
    </source>
</reference>
<evidence type="ECO:0000313" key="3">
    <source>
        <dbReference type="EMBL" id="RGZ51052.1"/>
    </source>
</evidence>
<sequence>MDGILSGKICPYCGNRTEYVDSSVIYGRSYGMIYLCWDCMAYVGVHKGTDRALGRLANTELREAKKEAHFYFDQIAKTNLINKIWKKHIPNTSNRNKAYLWLSIQLGIPHEVCHIGMFGVEDCKRVVDLCKPIVKEYEALHHNFHVPNNV</sequence>
<accession>A0A413NR69</accession>
<dbReference type="RefSeq" id="WP_117958733.1">
    <property type="nucleotide sequence ID" value="NZ_CAXSNS010000016.1"/>
</dbReference>
<dbReference type="EMBL" id="WCUQ01000011">
    <property type="protein sequence ID" value="KAB4122051.1"/>
    <property type="molecule type" value="Genomic_DNA"/>
</dbReference>
<dbReference type="Pfam" id="PF11672">
    <property type="entry name" value="DUF3268"/>
    <property type="match status" value="1"/>
</dbReference>
<gene>
    <name evidence="3" type="ORF">DW988_04485</name>
    <name evidence="1" type="ORF">GAQ70_15970</name>
    <name evidence="2" type="ORF">GAQ75_17730</name>
</gene>
<dbReference type="InterPro" id="IPR021686">
    <property type="entry name" value="DUF3268"/>
</dbReference>
<dbReference type="Proteomes" id="UP000438773">
    <property type="component" value="Unassembled WGS sequence"/>
</dbReference>
<protein>
    <submittedName>
        <fullName evidence="3">Uncharacterized protein</fullName>
    </submittedName>
</protein>
<evidence type="ECO:0000313" key="2">
    <source>
        <dbReference type="EMBL" id="KAB4122051.1"/>
    </source>
</evidence>
<comment type="caution">
    <text evidence="3">The sequence shown here is derived from an EMBL/GenBank/DDBJ whole genome shotgun (WGS) entry which is preliminary data.</text>
</comment>
<proteinExistence type="predicted"/>
<dbReference type="EMBL" id="QSEE01000002">
    <property type="protein sequence ID" value="RGZ51052.1"/>
    <property type="molecule type" value="Genomic_DNA"/>
</dbReference>